<dbReference type="GO" id="GO:0005829">
    <property type="term" value="C:cytosol"/>
    <property type="evidence" value="ECO:0007669"/>
    <property type="project" value="TreeGrafter"/>
</dbReference>
<dbReference type="Gene3D" id="3.40.50.1000">
    <property type="entry name" value="HAD superfamily/HAD-like"/>
    <property type="match status" value="1"/>
</dbReference>
<evidence type="ECO:0000313" key="6">
    <source>
        <dbReference type="Proteomes" id="UP000501812"/>
    </source>
</evidence>
<dbReference type="PRINTS" id="PR00413">
    <property type="entry name" value="HADHALOGNASE"/>
</dbReference>
<dbReference type="InterPro" id="IPR041492">
    <property type="entry name" value="HAD_2"/>
</dbReference>
<evidence type="ECO:0000256" key="4">
    <source>
        <dbReference type="ARBA" id="ARBA00013078"/>
    </source>
</evidence>
<dbReference type="Proteomes" id="UP000501812">
    <property type="component" value="Chromosome"/>
</dbReference>
<comment type="similarity">
    <text evidence="3">Belongs to the HAD-like hydrolase superfamily. CbbY/CbbZ/Gph/YieH family.</text>
</comment>
<protein>
    <recommendedName>
        <fullName evidence="4">phosphoglycolate phosphatase</fullName>
        <ecNumber evidence="4">3.1.3.18</ecNumber>
    </recommendedName>
</protein>
<comment type="pathway">
    <text evidence="2">Organic acid metabolism; glycolate biosynthesis; glycolate from 2-phosphoglycolate: step 1/1.</text>
</comment>
<gene>
    <name evidence="5" type="ORF">HHL09_04065</name>
</gene>
<dbReference type="NCBIfam" id="TIGR01549">
    <property type="entry name" value="HAD-SF-IA-v1"/>
    <property type="match status" value="1"/>
</dbReference>
<dbReference type="InterPro" id="IPR006439">
    <property type="entry name" value="HAD-SF_hydro_IA"/>
</dbReference>
<dbReference type="AlphaFoldDB" id="A0A858RDV8"/>
<dbReference type="RefSeq" id="WP_169453208.1">
    <property type="nucleotide sequence ID" value="NZ_CP051774.1"/>
</dbReference>
<proteinExistence type="inferred from homology"/>
<evidence type="ECO:0000313" key="5">
    <source>
        <dbReference type="EMBL" id="QJE94987.1"/>
    </source>
</evidence>
<comment type="catalytic activity">
    <reaction evidence="1">
        <text>2-phosphoglycolate + H2O = glycolate + phosphate</text>
        <dbReference type="Rhea" id="RHEA:14369"/>
        <dbReference type="ChEBI" id="CHEBI:15377"/>
        <dbReference type="ChEBI" id="CHEBI:29805"/>
        <dbReference type="ChEBI" id="CHEBI:43474"/>
        <dbReference type="ChEBI" id="CHEBI:58033"/>
        <dbReference type="EC" id="3.1.3.18"/>
    </reaction>
</comment>
<dbReference type="SUPFAM" id="SSF56784">
    <property type="entry name" value="HAD-like"/>
    <property type="match status" value="1"/>
</dbReference>
<dbReference type="Pfam" id="PF13419">
    <property type="entry name" value="HAD_2"/>
    <property type="match status" value="1"/>
</dbReference>
<keyword evidence="6" id="KW-1185">Reference proteome</keyword>
<dbReference type="InterPro" id="IPR023198">
    <property type="entry name" value="PGP-like_dom2"/>
</dbReference>
<keyword evidence="5" id="KW-0378">Hydrolase</keyword>
<dbReference type="InterPro" id="IPR023214">
    <property type="entry name" value="HAD_sf"/>
</dbReference>
<dbReference type="Gene3D" id="1.10.150.240">
    <property type="entry name" value="Putative phosphatase, domain 2"/>
    <property type="match status" value="1"/>
</dbReference>
<dbReference type="SFLD" id="SFLDS00003">
    <property type="entry name" value="Haloacid_Dehalogenase"/>
    <property type="match status" value="1"/>
</dbReference>
<sequence length="217" mass="23076">MKGGLIFDLDGTLVDSLPGIAGSLNRALERCGFASHDHADVRRFIGNGSYELVRKASPKGTSSEQILAVEDAFKADYATTWPEGTVPYAGVPDFLRKLAAAGVRMAVLSNKPHPFTQEIVERLFPGIPFDPVLGQRPDTPRKPHPDAALQIAGLWQADAAECFFIGDSTVDLETALGAGMKPVMVGWGYHDVAALEAAGAGEVIANLADLGALFKLF</sequence>
<reference evidence="5 6" key="1">
    <citation type="submission" date="2020-04" db="EMBL/GenBank/DDBJ databases">
        <title>Luteolibacter sp. G-1-1-1 isolated from soil.</title>
        <authorList>
            <person name="Dahal R.H."/>
        </authorList>
    </citation>
    <scope>NUCLEOTIDE SEQUENCE [LARGE SCALE GENOMIC DNA]</scope>
    <source>
        <strain evidence="5 6">G-1-1-1</strain>
    </source>
</reference>
<accession>A0A858RDV8</accession>
<dbReference type="EC" id="3.1.3.18" evidence="4"/>
<evidence type="ECO:0000256" key="1">
    <source>
        <dbReference type="ARBA" id="ARBA00000830"/>
    </source>
</evidence>
<dbReference type="EMBL" id="CP051774">
    <property type="protein sequence ID" value="QJE94987.1"/>
    <property type="molecule type" value="Genomic_DNA"/>
</dbReference>
<evidence type="ECO:0000256" key="2">
    <source>
        <dbReference type="ARBA" id="ARBA00004818"/>
    </source>
</evidence>
<evidence type="ECO:0000256" key="3">
    <source>
        <dbReference type="ARBA" id="ARBA00006171"/>
    </source>
</evidence>
<name>A0A858RDV8_9BACT</name>
<dbReference type="PANTHER" id="PTHR43434:SF1">
    <property type="entry name" value="PHOSPHOGLYCOLATE PHOSPHATASE"/>
    <property type="match status" value="1"/>
</dbReference>
<dbReference type="SFLD" id="SFLDG01135">
    <property type="entry name" value="C1.5.6:_HAD__Beta-PGM__Phospha"/>
    <property type="match status" value="1"/>
</dbReference>
<dbReference type="GO" id="GO:0006281">
    <property type="term" value="P:DNA repair"/>
    <property type="evidence" value="ECO:0007669"/>
    <property type="project" value="TreeGrafter"/>
</dbReference>
<dbReference type="InterPro" id="IPR036412">
    <property type="entry name" value="HAD-like_sf"/>
</dbReference>
<dbReference type="PANTHER" id="PTHR43434">
    <property type="entry name" value="PHOSPHOGLYCOLATE PHOSPHATASE"/>
    <property type="match status" value="1"/>
</dbReference>
<dbReference type="GO" id="GO:0008967">
    <property type="term" value="F:phosphoglycolate phosphatase activity"/>
    <property type="evidence" value="ECO:0007669"/>
    <property type="project" value="UniProtKB-EC"/>
</dbReference>
<dbReference type="InterPro" id="IPR050155">
    <property type="entry name" value="HAD-like_hydrolase_sf"/>
</dbReference>
<dbReference type="KEGG" id="luo:HHL09_04065"/>
<dbReference type="SFLD" id="SFLDG01129">
    <property type="entry name" value="C1.5:_HAD__Beta-PGM__Phosphata"/>
    <property type="match status" value="1"/>
</dbReference>
<organism evidence="5 6">
    <name type="scientific">Luteolibacter luteus</name>
    <dbReference type="NCBI Taxonomy" id="2728835"/>
    <lineage>
        <taxon>Bacteria</taxon>
        <taxon>Pseudomonadati</taxon>
        <taxon>Verrucomicrobiota</taxon>
        <taxon>Verrucomicrobiia</taxon>
        <taxon>Verrucomicrobiales</taxon>
        <taxon>Verrucomicrobiaceae</taxon>
        <taxon>Luteolibacter</taxon>
    </lineage>
</organism>